<dbReference type="SMART" id="SM00988">
    <property type="entry name" value="UreE_N"/>
    <property type="match status" value="1"/>
</dbReference>
<dbReference type="InterPro" id="IPR036118">
    <property type="entry name" value="UreE_N_sf"/>
</dbReference>
<evidence type="ECO:0000256" key="4">
    <source>
        <dbReference type="ARBA" id="ARBA00023186"/>
    </source>
</evidence>
<dbReference type="STRING" id="990712.SAMN05216257_105212"/>
<comment type="function">
    <text evidence="5">Involved in urease metallocenter assembly. Binds nickel. Probably functions as a nickel donor during metallocenter assembly.</text>
</comment>
<reference evidence="8" key="1">
    <citation type="submission" date="2016-10" db="EMBL/GenBank/DDBJ databases">
        <authorList>
            <person name="Varghese N."/>
            <person name="Submissions S."/>
        </authorList>
    </citation>
    <scope>NUCLEOTIDE SEQUENCE [LARGE SCALE GENOMIC DNA]</scope>
    <source>
        <strain evidence="8">CGMCC 1.10789</strain>
    </source>
</reference>
<dbReference type="SUPFAM" id="SSF69287">
    <property type="entry name" value="Urease metallochaperone UreE, N-terminal domain"/>
    <property type="match status" value="1"/>
</dbReference>
<dbReference type="GO" id="GO:0006457">
    <property type="term" value="P:protein folding"/>
    <property type="evidence" value="ECO:0007669"/>
    <property type="project" value="InterPro"/>
</dbReference>
<dbReference type="HAMAP" id="MF_00822">
    <property type="entry name" value="UreE"/>
    <property type="match status" value="1"/>
</dbReference>
<dbReference type="Gene3D" id="2.60.260.20">
    <property type="entry name" value="Urease metallochaperone UreE, N-terminal domain"/>
    <property type="match status" value="1"/>
</dbReference>
<dbReference type="Gene3D" id="3.30.70.790">
    <property type="entry name" value="UreE, C-terminal domain"/>
    <property type="match status" value="1"/>
</dbReference>
<gene>
    <name evidence="5" type="primary">ureE</name>
    <name evidence="7" type="ORF">SAMN05216257_105212</name>
</gene>
<evidence type="ECO:0000313" key="7">
    <source>
        <dbReference type="EMBL" id="SDK88348.1"/>
    </source>
</evidence>
<evidence type="ECO:0000259" key="6">
    <source>
        <dbReference type="SMART" id="SM00988"/>
    </source>
</evidence>
<dbReference type="OrthoDB" id="9802215at2"/>
<dbReference type="PIRSF" id="PIRSF036402">
    <property type="entry name" value="Ureas_acces_UreE"/>
    <property type="match status" value="1"/>
</dbReference>
<comment type="similarity">
    <text evidence="5">Belongs to the UreE family.</text>
</comment>
<dbReference type="Pfam" id="PF02814">
    <property type="entry name" value="UreE_N"/>
    <property type="match status" value="1"/>
</dbReference>
<dbReference type="GO" id="GO:0016151">
    <property type="term" value="F:nickel cation binding"/>
    <property type="evidence" value="ECO:0007669"/>
    <property type="project" value="UniProtKB-UniRule"/>
</dbReference>
<dbReference type="InterPro" id="IPR004029">
    <property type="entry name" value="UreE_N"/>
</dbReference>
<accession>A0A1G9FIV4</accession>
<evidence type="ECO:0000256" key="3">
    <source>
        <dbReference type="ARBA" id="ARBA00022596"/>
    </source>
</evidence>
<dbReference type="GO" id="GO:0051082">
    <property type="term" value="F:unfolded protein binding"/>
    <property type="evidence" value="ECO:0007669"/>
    <property type="project" value="UniProtKB-UniRule"/>
</dbReference>
<dbReference type="GO" id="GO:0065003">
    <property type="term" value="P:protein-containing complex assembly"/>
    <property type="evidence" value="ECO:0007669"/>
    <property type="project" value="InterPro"/>
</dbReference>
<keyword evidence="8" id="KW-1185">Reference proteome</keyword>
<evidence type="ECO:0000256" key="2">
    <source>
        <dbReference type="ARBA" id="ARBA00022490"/>
    </source>
</evidence>
<keyword evidence="3 5" id="KW-0533">Nickel</keyword>
<protein>
    <recommendedName>
        <fullName evidence="5">Urease accessory protein UreE</fullName>
    </recommendedName>
</protein>
<dbReference type="InterPro" id="IPR012406">
    <property type="entry name" value="UreE"/>
</dbReference>
<dbReference type="InterPro" id="IPR007864">
    <property type="entry name" value="UreE_C_dom"/>
</dbReference>
<dbReference type="Pfam" id="PF05194">
    <property type="entry name" value="UreE_C"/>
    <property type="match status" value="1"/>
</dbReference>
<organism evidence="7 8">
    <name type="scientific">Meinhardsimonia xiamenensis</name>
    <dbReference type="NCBI Taxonomy" id="990712"/>
    <lineage>
        <taxon>Bacteria</taxon>
        <taxon>Pseudomonadati</taxon>
        <taxon>Pseudomonadota</taxon>
        <taxon>Alphaproteobacteria</taxon>
        <taxon>Rhodobacterales</taxon>
        <taxon>Paracoccaceae</taxon>
        <taxon>Meinhardsimonia</taxon>
    </lineage>
</organism>
<dbReference type="SUPFAM" id="SSF69737">
    <property type="entry name" value="Urease metallochaperone UreE, C-terminal domain"/>
    <property type="match status" value="1"/>
</dbReference>
<evidence type="ECO:0000256" key="1">
    <source>
        <dbReference type="ARBA" id="ARBA00004496"/>
    </source>
</evidence>
<dbReference type="GO" id="GO:0019627">
    <property type="term" value="P:urea metabolic process"/>
    <property type="evidence" value="ECO:0007669"/>
    <property type="project" value="InterPro"/>
</dbReference>
<comment type="subcellular location">
    <subcellularLocation>
        <location evidence="1 5">Cytoplasm</location>
    </subcellularLocation>
</comment>
<keyword evidence="4 5" id="KW-0143">Chaperone</keyword>
<evidence type="ECO:0000256" key="5">
    <source>
        <dbReference type="HAMAP-Rule" id="MF_00822"/>
    </source>
</evidence>
<dbReference type="EMBL" id="FNFV01000005">
    <property type="protein sequence ID" value="SDK88348.1"/>
    <property type="molecule type" value="Genomic_DNA"/>
</dbReference>
<proteinExistence type="inferred from homology"/>
<feature type="domain" description="UreE urease accessory N-terminal" evidence="6">
    <location>
        <begin position="5"/>
        <end position="68"/>
    </location>
</feature>
<sequence>MAVAVAYRLRRAGEWSGAADVVELGYEERFLRRRRLMTRGGEAILVDLPQTVSLEHGDALELADGRLVEVIAAVEPLIEVRGDLPRLAWHVGNRHTPCQIEADRLLVRRDHVIAEMLRGLGAVLREVEAPFTPEGGAYGHGRTHGHSH</sequence>
<evidence type="ECO:0000313" key="8">
    <source>
        <dbReference type="Proteomes" id="UP000199328"/>
    </source>
</evidence>
<name>A0A1G9FIV4_9RHOB</name>
<dbReference type="GO" id="GO:0005737">
    <property type="term" value="C:cytoplasm"/>
    <property type="evidence" value="ECO:0007669"/>
    <property type="project" value="UniProtKB-SubCell"/>
</dbReference>
<keyword evidence="2 5" id="KW-0963">Cytoplasm</keyword>
<dbReference type="Proteomes" id="UP000199328">
    <property type="component" value="Unassembled WGS sequence"/>
</dbReference>
<dbReference type="AlphaFoldDB" id="A0A1G9FIV4"/>